<dbReference type="GeneID" id="19208576"/>
<evidence type="ECO:0000313" key="3">
    <source>
        <dbReference type="Proteomes" id="UP000053558"/>
    </source>
</evidence>
<name>R7SE93_CONPW</name>
<gene>
    <name evidence="2" type="ORF">CONPUDRAFT_67603</name>
</gene>
<evidence type="ECO:0000313" key="2">
    <source>
        <dbReference type="EMBL" id="EIW74493.1"/>
    </source>
</evidence>
<proteinExistence type="predicted"/>
<accession>R7SE93</accession>
<feature type="compositionally biased region" description="Polar residues" evidence="1">
    <location>
        <begin position="209"/>
        <end position="220"/>
    </location>
</feature>
<evidence type="ECO:0000256" key="1">
    <source>
        <dbReference type="SAM" id="MobiDB-lite"/>
    </source>
</evidence>
<dbReference type="EMBL" id="JH711592">
    <property type="protein sequence ID" value="EIW74493.1"/>
    <property type="molecule type" value="Genomic_DNA"/>
</dbReference>
<dbReference type="AlphaFoldDB" id="R7SE93"/>
<reference evidence="3" key="1">
    <citation type="journal article" date="2012" name="Science">
        <title>The Paleozoic origin of enzymatic lignin decomposition reconstructed from 31 fungal genomes.</title>
        <authorList>
            <person name="Floudas D."/>
            <person name="Binder M."/>
            <person name="Riley R."/>
            <person name="Barry K."/>
            <person name="Blanchette R.A."/>
            <person name="Henrissat B."/>
            <person name="Martinez A.T."/>
            <person name="Otillar R."/>
            <person name="Spatafora J.W."/>
            <person name="Yadav J.S."/>
            <person name="Aerts A."/>
            <person name="Benoit I."/>
            <person name="Boyd A."/>
            <person name="Carlson A."/>
            <person name="Copeland A."/>
            <person name="Coutinho P.M."/>
            <person name="de Vries R.P."/>
            <person name="Ferreira P."/>
            <person name="Findley K."/>
            <person name="Foster B."/>
            <person name="Gaskell J."/>
            <person name="Glotzer D."/>
            <person name="Gorecki P."/>
            <person name="Heitman J."/>
            <person name="Hesse C."/>
            <person name="Hori C."/>
            <person name="Igarashi K."/>
            <person name="Jurgens J.A."/>
            <person name="Kallen N."/>
            <person name="Kersten P."/>
            <person name="Kohler A."/>
            <person name="Kuees U."/>
            <person name="Kumar T.K.A."/>
            <person name="Kuo A."/>
            <person name="LaButti K."/>
            <person name="Larrondo L.F."/>
            <person name="Lindquist E."/>
            <person name="Ling A."/>
            <person name="Lombard V."/>
            <person name="Lucas S."/>
            <person name="Lundell T."/>
            <person name="Martin R."/>
            <person name="McLaughlin D.J."/>
            <person name="Morgenstern I."/>
            <person name="Morin E."/>
            <person name="Murat C."/>
            <person name="Nagy L.G."/>
            <person name="Nolan M."/>
            <person name="Ohm R.A."/>
            <person name="Patyshakuliyeva A."/>
            <person name="Rokas A."/>
            <person name="Ruiz-Duenas F.J."/>
            <person name="Sabat G."/>
            <person name="Salamov A."/>
            <person name="Samejima M."/>
            <person name="Schmutz J."/>
            <person name="Slot J.C."/>
            <person name="St John F."/>
            <person name="Stenlid J."/>
            <person name="Sun H."/>
            <person name="Sun S."/>
            <person name="Syed K."/>
            <person name="Tsang A."/>
            <person name="Wiebenga A."/>
            <person name="Young D."/>
            <person name="Pisabarro A."/>
            <person name="Eastwood D.C."/>
            <person name="Martin F."/>
            <person name="Cullen D."/>
            <person name="Grigoriev I.V."/>
            <person name="Hibbett D.S."/>
        </authorList>
    </citation>
    <scope>NUCLEOTIDE SEQUENCE [LARGE SCALE GENOMIC DNA]</scope>
    <source>
        <strain evidence="3">RWD-64-598 SS2</strain>
    </source>
</reference>
<sequence length="389" mass="44363">MVRDTYTCTLITSCGVVLSEGFERRTGSEHRQHAHEARALVDETERQTHFDKYGIRWTELARLPYFDVVRQTVIDPMHNLLLGIAKSQWFDRWIQTSTLRAATSTRARELDIIHKFLANFEVPAWAGKLPARVGEPAGGSLTADEYKFATTTAWPLLVRSLVVYPYTQIPIIWDISFDEAQSEHRTSAASYPARLRKYEKDVAAWKLTRQGTQTSVTGQQKKGKGEREPRKPMPPKLRMHTSALSLYTNTNILTLAQIYGVDALRPNFHWATHLSDQILDYGPVYNFWAFLSEHLNKVLKSSNTNNWTGGQVEISMMREFARASRIDSMVRSLNFHTCFKLDCAFFQARVIVHDTDNSYTKLVLETILHQPDEGGTLRDALASDGTSYT</sequence>
<dbReference type="RefSeq" id="XP_007775339.1">
    <property type="nucleotide sequence ID" value="XM_007777149.1"/>
</dbReference>
<dbReference type="PANTHER" id="PTHR46579">
    <property type="entry name" value="F5/8 TYPE C DOMAIN-CONTAINING PROTEIN-RELATED"/>
    <property type="match status" value="1"/>
</dbReference>
<feature type="region of interest" description="Disordered" evidence="1">
    <location>
        <begin position="209"/>
        <end position="235"/>
    </location>
</feature>
<dbReference type="eggNOG" id="ENOG502SNU0">
    <property type="taxonomic scope" value="Eukaryota"/>
</dbReference>
<dbReference type="KEGG" id="cput:CONPUDRAFT_67603"/>
<keyword evidence="3" id="KW-1185">Reference proteome</keyword>
<organism evidence="2 3">
    <name type="scientific">Coniophora puteana (strain RWD-64-598)</name>
    <name type="common">Brown rot fungus</name>
    <dbReference type="NCBI Taxonomy" id="741705"/>
    <lineage>
        <taxon>Eukaryota</taxon>
        <taxon>Fungi</taxon>
        <taxon>Dikarya</taxon>
        <taxon>Basidiomycota</taxon>
        <taxon>Agaricomycotina</taxon>
        <taxon>Agaricomycetes</taxon>
        <taxon>Agaricomycetidae</taxon>
        <taxon>Boletales</taxon>
        <taxon>Coniophorineae</taxon>
        <taxon>Coniophoraceae</taxon>
        <taxon>Coniophora</taxon>
    </lineage>
</organism>
<dbReference type="OrthoDB" id="3239894at2759"/>
<protein>
    <submittedName>
        <fullName evidence="2">Uncharacterized protein</fullName>
    </submittedName>
</protein>
<dbReference type="PANTHER" id="PTHR46579:SF2">
    <property type="entry name" value="C2H2-TYPE DOMAIN-CONTAINING PROTEIN"/>
    <property type="match status" value="1"/>
</dbReference>
<dbReference type="Proteomes" id="UP000053558">
    <property type="component" value="Unassembled WGS sequence"/>
</dbReference>